<dbReference type="PROSITE" id="PS00629">
    <property type="entry name" value="IMP_1"/>
    <property type="match status" value="1"/>
</dbReference>
<dbReference type="PANTHER" id="PTHR43200">
    <property type="entry name" value="PHOSPHATASE"/>
    <property type="match status" value="1"/>
</dbReference>
<evidence type="ECO:0000256" key="3">
    <source>
        <dbReference type="ARBA" id="ARBA00009759"/>
    </source>
</evidence>
<evidence type="ECO:0000256" key="9">
    <source>
        <dbReference type="ARBA" id="ARBA00049158"/>
    </source>
</evidence>
<dbReference type="SUPFAM" id="SSF56655">
    <property type="entry name" value="Carbohydrate phosphatase"/>
    <property type="match status" value="1"/>
</dbReference>
<dbReference type="GO" id="GO:0004401">
    <property type="term" value="F:histidinol-phosphatase activity"/>
    <property type="evidence" value="ECO:0007669"/>
    <property type="project" value="UniProtKB-EC"/>
</dbReference>
<keyword evidence="5" id="KW-0479">Metal-binding</keyword>
<dbReference type="NCBIfam" id="TIGR02067">
    <property type="entry name" value="his_9_HisN"/>
    <property type="match status" value="1"/>
</dbReference>
<dbReference type="RefSeq" id="WP_366192351.1">
    <property type="nucleotide sequence ID" value="NZ_JBFBVU010000006.1"/>
</dbReference>
<dbReference type="InterPro" id="IPR020583">
    <property type="entry name" value="Inositol_monoP_metal-BS"/>
</dbReference>
<organism evidence="11 12">
    <name type="scientific">Meridianimarinicoccus marinus</name>
    <dbReference type="NCBI Taxonomy" id="3231483"/>
    <lineage>
        <taxon>Bacteria</taxon>
        <taxon>Pseudomonadati</taxon>
        <taxon>Pseudomonadota</taxon>
        <taxon>Alphaproteobacteria</taxon>
        <taxon>Rhodobacterales</taxon>
        <taxon>Paracoccaceae</taxon>
        <taxon>Meridianimarinicoccus</taxon>
    </lineage>
</organism>
<name>A0ABV3L4P3_9RHOB</name>
<keyword evidence="6 11" id="KW-0378">Hydrolase</keyword>
<dbReference type="Gene3D" id="3.30.540.10">
    <property type="entry name" value="Fructose-1,6-Bisphosphatase, subunit A, domain 1"/>
    <property type="match status" value="1"/>
</dbReference>
<evidence type="ECO:0000256" key="6">
    <source>
        <dbReference type="ARBA" id="ARBA00022801"/>
    </source>
</evidence>
<evidence type="ECO:0000256" key="7">
    <source>
        <dbReference type="ARBA" id="ARBA00022842"/>
    </source>
</evidence>
<dbReference type="InterPro" id="IPR000760">
    <property type="entry name" value="Inositol_monophosphatase-like"/>
</dbReference>
<accession>A0ABV3L4P3</accession>
<comment type="cofactor">
    <cofactor evidence="1">
        <name>Mg(2+)</name>
        <dbReference type="ChEBI" id="CHEBI:18420"/>
    </cofactor>
</comment>
<gene>
    <name evidence="11" type="primary">hisN</name>
    <name evidence="11" type="ORF">AB0T83_07130</name>
</gene>
<dbReference type="Gene3D" id="3.40.190.80">
    <property type="match status" value="1"/>
</dbReference>
<dbReference type="InterPro" id="IPR011809">
    <property type="entry name" value="His_9_proposed"/>
</dbReference>
<evidence type="ECO:0000256" key="2">
    <source>
        <dbReference type="ARBA" id="ARBA00004970"/>
    </source>
</evidence>
<keyword evidence="4" id="KW-0028">Amino-acid biosynthesis</keyword>
<keyword evidence="8" id="KW-0368">Histidine biosynthesis</keyword>
<comment type="pathway">
    <text evidence="2">Amino-acid biosynthesis; L-histidine biosynthesis; L-histidine from 5-phospho-alpha-D-ribose 1-diphosphate: step 8/9.</text>
</comment>
<dbReference type="InterPro" id="IPR051090">
    <property type="entry name" value="Inositol_monoP_superfamily"/>
</dbReference>
<dbReference type="Pfam" id="PF00459">
    <property type="entry name" value="Inositol_P"/>
    <property type="match status" value="1"/>
</dbReference>
<comment type="catalytic activity">
    <reaction evidence="9">
        <text>L-histidinol phosphate + H2O = L-histidinol + phosphate</text>
        <dbReference type="Rhea" id="RHEA:14465"/>
        <dbReference type="ChEBI" id="CHEBI:15377"/>
        <dbReference type="ChEBI" id="CHEBI:43474"/>
        <dbReference type="ChEBI" id="CHEBI:57699"/>
        <dbReference type="ChEBI" id="CHEBI:57980"/>
        <dbReference type="EC" id="3.1.3.15"/>
    </reaction>
</comment>
<evidence type="ECO:0000256" key="4">
    <source>
        <dbReference type="ARBA" id="ARBA00022605"/>
    </source>
</evidence>
<dbReference type="PANTHER" id="PTHR43200:SF6">
    <property type="entry name" value="3'(2'),5'-BISPHOSPHATE NUCLEOTIDASE"/>
    <property type="match status" value="1"/>
</dbReference>
<dbReference type="CDD" id="cd01641">
    <property type="entry name" value="Bacterial_IMPase_like_1"/>
    <property type="match status" value="1"/>
</dbReference>
<evidence type="ECO:0000313" key="11">
    <source>
        <dbReference type="EMBL" id="MEV8466554.1"/>
    </source>
</evidence>
<proteinExistence type="inferred from homology"/>
<protein>
    <recommendedName>
        <fullName evidence="10">Histidinol-phosphatase</fullName>
        <ecNumber evidence="10">3.1.3.15</ecNumber>
    </recommendedName>
</protein>
<reference evidence="11 12" key="1">
    <citation type="submission" date="2024-07" db="EMBL/GenBank/DDBJ databases">
        <authorList>
            <person name="Kang M."/>
        </authorList>
    </citation>
    <scope>NUCLEOTIDE SEQUENCE [LARGE SCALE GENOMIC DNA]</scope>
    <source>
        <strain evidence="11 12">DFM31</strain>
    </source>
</reference>
<evidence type="ECO:0000256" key="10">
    <source>
        <dbReference type="NCBIfam" id="TIGR02067"/>
    </source>
</evidence>
<evidence type="ECO:0000256" key="8">
    <source>
        <dbReference type="ARBA" id="ARBA00023102"/>
    </source>
</evidence>
<dbReference type="InterPro" id="IPR020550">
    <property type="entry name" value="Inositol_monophosphatase_CS"/>
</dbReference>
<dbReference type="EMBL" id="JBFBVU010000006">
    <property type="protein sequence ID" value="MEV8466554.1"/>
    <property type="molecule type" value="Genomic_DNA"/>
</dbReference>
<dbReference type="Proteomes" id="UP001553161">
    <property type="component" value="Unassembled WGS sequence"/>
</dbReference>
<keyword evidence="7" id="KW-0460">Magnesium</keyword>
<evidence type="ECO:0000313" key="12">
    <source>
        <dbReference type="Proteomes" id="UP001553161"/>
    </source>
</evidence>
<dbReference type="PRINTS" id="PR00377">
    <property type="entry name" value="IMPHPHTASES"/>
</dbReference>
<sequence length="267" mass="28136">MVQKSELSGLIECARQLADAAARISLSHFRTRDLATDNKAATGFDPVTIADREAERAMRQLLAALRPQDAILGEEFDAKTGTSELTWILDPIDGTRGFMSGTPTWGTLIACCTADGPLLGLIDQPHTGERFIGTPDGAYLAHRGTTTPMTAAATTDLSRAILFSTFPEIGTPLEHAAFTRVADRARLVRYGMDCYAYGLLAMGQIDLVIEAGLNAYDIAAPVAVIEAAGGIVTDWQGGPVWQGGQALAAATPELHAAALALLNAPDG</sequence>
<evidence type="ECO:0000256" key="1">
    <source>
        <dbReference type="ARBA" id="ARBA00001946"/>
    </source>
</evidence>
<keyword evidence="12" id="KW-1185">Reference proteome</keyword>
<comment type="similarity">
    <text evidence="3">Belongs to the inositol monophosphatase superfamily.</text>
</comment>
<comment type="caution">
    <text evidence="11">The sequence shown here is derived from an EMBL/GenBank/DDBJ whole genome shotgun (WGS) entry which is preliminary data.</text>
</comment>
<dbReference type="PROSITE" id="PS00630">
    <property type="entry name" value="IMP_2"/>
    <property type="match status" value="1"/>
</dbReference>
<dbReference type="EC" id="3.1.3.15" evidence="10"/>
<evidence type="ECO:0000256" key="5">
    <source>
        <dbReference type="ARBA" id="ARBA00022723"/>
    </source>
</evidence>